<accession>A0A975B2N7</accession>
<dbReference type="PROSITE" id="PS50887">
    <property type="entry name" value="GGDEF"/>
    <property type="match status" value="1"/>
</dbReference>
<evidence type="ECO:0000313" key="8">
    <source>
        <dbReference type="Proteomes" id="UP000671852"/>
    </source>
</evidence>
<dbReference type="SMART" id="SM00267">
    <property type="entry name" value="GGDEF"/>
    <property type="match status" value="1"/>
</dbReference>
<keyword evidence="8" id="KW-1185">Reference proteome</keyword>
<dbReference type="PANTHER" id="PTHR45228:SF4">
    <property type="entry name" value="LIPOPROTEIN"/>
    <property type="match status" value="1"/>
</dbReference>
<feature type="domain" description="HD-GYP" evidence="6">
    <location>
        <begin position="156"/>
        <end position="351"/>
    </location>
</feature>
<evidence type="ECO:0000259" key="4">
    <source>
        <dbReference type="PROSITE" id="PS50887"/>
    </source>
</evidence>
<dbReference type="PROSITE" id="PS51831">
    <property type="entry name" value="HD"/>
    <property type="match status" value="1"/>
</dbReference>
<feature type="modified residue" description="4-aspartylphosphate" evidence="2">
    <location>
        <position position="64"/>
    </location>
</feature>
<dbReference type="Pfam" id="PF13487">
    <property type="entry name" value="HD_5"/>
    <property type="match status" value="1"/>
</dbReference>
<dbReference type="Proteomes" id="UP000671852">
    <property type="component" value="Chromosome"/>
</dbReference>
<dbReference type="InterPro" id="IPR029787">
    <property type="entry name" value="Nucleotide_cyclase"/>
</dbReference>
<evidence type="ECO:0000313" key="7">
    <source>
        <dbReference type="EMBL" id="QSZ43008.1"/>
    </source>
</evidence>
<evidence type="ECO:0000259" key="6">
    <source>
        <dbReference type="PROSITE" id="PS51832"/>
    </source>
</evidence>
<keyword evidence="2" id="KW-0597">Phosphoprotein</keyword>
<evidence type="ECO:0000259" key="5">
    <source>
        <dbReference type="PROSITE" id="PS51831"/>
    </source>
</evidence>
<dbReference type="InterPro" id="IPR001789">
    <property type="entry name" value="Sig_transdc_resp-reg_receiver"/>
</dbReference>
<name>A0A975B2N7_9BACT</name>
<evidence type="ECO:0000256" key="2">
    <source>
        <dbReference type="PROSITE-ProRule" id="PRU00169"/>
    </source>
</evidence>
<dbReference type="KEGG" id="saqt:GJV85_13135"/>
<dbReference type="InterPro" id="IPR052020">
    <property type="entry name" value="Cyclic_di-GMP/3'3'-cGAMP_PDE"/>
</dbReference>
<dbReference type="SMART" id="SM00471">
    <property type="entry name" value="HDc"/>
    <property type="match status" value="1"/>
</dbReference>
<dbReference type="Gene3D" id="3.30.70.270">
    <property type="match status" value="1"/>
</dbReference>
<dbReference type="EMBL" id="CP046072">
    <property type="protein sequence ID" value="QSZ43008.1"/>
    <property type="molecule type" value="Genomic_DNA"/>
</dbReference>
<dbReference type="PROSITE" id="PS50110">
    <property type="entry name" value="RESPONSE_REGULATORY"/>
    <property type="match status" value="1"/>
</dbReference>
<reference evidence="7" key="2">
    <citation type="submission" date="2021-04" db="EMBL/GenBank/DDBJ databases">
        <title>Isolation and characterization of a novel species of the genus Sulfurimonas.</title>
        <authorList>
            <person name="Fukui M."/>
        </authorList>
    </citation>
    <scope>NUCLEOTIDE SEQUENCE</scope>
    <source>
        <strain evidence="7">H1576</strain>
    </source>
</reference>
<dbReference type="InterPro" id="IPR037522">
    <property type="entry name" value="HD_GYP_dom"/>
</dbReference>
<dbReference type="CDD" id="cd00077">
    <property type="entry name" value="HDc"/>
    <property type="match status" value="1"/>
</dbReference>
<dbReference type="InterPro" id="IPR006675">
    <property type="entry name" value="HDIG_dom"/>
</dbReference>
<reference evidence="7" key="1">
    <citation type="submission" date="2019-11" db="EMBL/GenBank/DDBJ databases">
        <authorList>
            <person name="Kojima H."/>
        </authorList>
    </citation>
    <scope>NUCLEOTIDE SEQUENCE</scope>
    <source>
        <strain evidence="7">H1576</strain>
    </source>
</reference>
<dbReference type="PANTHER" id="PTHR45228">
    <property type="entry name" value="CYCLIC DI-GMP PHOSPHODIESTERASE TM_0186-RELATED"/>
    <property type="match status" value="1"/>
</dbReference>
<dbReference type="SMART" id="SM00448">
    <property type="entry name" value="REC"/>
    <property type="match status" value="1"/>
</dbReference>
<sequence length="503" mass="57961">MTPIVELKKLAQNYTVLYVEDDESVRSSFLHYLESFFKRVAVAFDGKEGLELYKNSRYDLVITDIEMPSMNGIEMATEIKKINDAQDIVVVSAYSRSDYFLESIRIGVSGYIIKPADFKQINETLYKILYKLERFKENEQYKVNLEVLVEEKSKEQSENYEKTILSLVTMIDKRDTYTGGHSQRVAKYSRLMAEDMGYTKKECELIYRAGILHDIGKITTPDAILLKPGKLNNLEYKIIQEHVNMSRTVLEKIPMYESFIEIIIAHHEHYDGSGYPHGLKGDKIPPMARIMIVADAFDAMTTSRIYKARKSIEEAIAEIKSLSGIHFDPEVVKSAVNVLSSVEISNDISQLPKTELEEERFAYFYKDQLTSLYNPNYLNLLLVKNVDTRKFSDLSVLFMHKFANYNETYGWHKGDKLLQAFSDFLKTKFPDKLIFRVHGDDFVVVSDSSCEINIEEFLKAEFFHGTDVTLSSKEFSIVDDEIDSLIKLEDIISRSNSLVLKDK</sequence>
<feature type="domain" description="GGDEF" evidence="4">
    <location>
        <begin position="390"/>
        <end position="503"/>
    </location>
</feature>
<dbReference type="InterPro" id="IPR003607">
    <property type="entry name" value="HD/PDEase_dom"/>
</dbReference>
<evidence type="ECO:0000256" key="1">
    <source>
        <dbReference type="ARBA" id="ARBA00023136"/>
    </source>
</evidence>
<dbReference type="Gene3D" id="3.40.50.2300">
    <property type="match status" value="1"/>
</dbReference>
<proteinExistence type="predicted"/>
<dbReference type="GO" id="GO:0000160">
    <property type="term" value="P:phosphorelay signal transduction system"/>
    <property type="evidence" value="ECO:0007669"/>
    <property type="project" value="InterPro"/>
</dbReference>
<organism evidence="7 8">
    <name type="scientific">Sulfurimonas aquatica</name>
    <dbReference type="NCBI Taxonomy" id="2672570"/>
    <lineage>
        <taxon>Bacteria</taxon>
        <taxon>Pseudomonadati</taxon>
        <taxon>Campylobacterota</taxon>
        <taxon>Epsilonproteobacteria</taxon>
        <taxon>Campylobacterales</taxon>
        <taxon>Sulfurimonadaceae</taxon>
        <taxon>Sulfurimonas</taxon>
    </lineage>
</organism>
<dbReference type="InterPro" id="IPR000160">
    <property type="entry name" value="GGDEF_dom"/>
</dbReference>
<feature type="domain" description="Response regulatory" evidence="3">
    <location>
        <begin position="15"/>
        <end position="129"/>
    </location>
</feature>
<dbReference type="InterPro" id="IPR043128">
    <property type="entry name" value="Rev_trsase/Diguanyl_cyclase"/>
</dbReference>
<dbReference type="SUPFAM" id="SSF55073">
    <property type="entry name" value="Nucleotide cyclase"/>
    <property type="match status" value="1"/>
</dbReference>
<dbReference type="PROSITE" id="PS51832">
    <property type="entry name" value="HD_GYP"/>
    <property type="match status" value="1"/>
</dbReference>
<gene>
    <name evidence="7" type="ORF">GJV85_13135</name>
</gene>
<keyword evidence="1" id="KW-0472">Membrane</keyword>
<evidence type="ECO:0000259" key="3">
    <source>
        <dbReference type="PROSITE" id="PS50110"/>
    </source>
</evidence>
<protein>
    <submittedName>
        <fullName evidence="7">Response regulator</fullName>
    </submittedName>
</protein>
<feature type="domain" description="HD" evidence="5">
    <location>
        <begin position="178"/>
        <end position="300"/>
    </location>
</feature>
<dbReference type="InterPro" id="IPR006674">
    <property type="entry name" value="HD_domain"/>
</dbReference>
<dbReference type="NCBIfam" id="TIGR00277">
    <property type="entry name" value="HDIG"/>
    <property type="match status" value="1"/>
</dbReference>
<dbReference type="SUPFAM" id="SSF109604">
    <property type="entry name" value="HD-domain/PDEase-like"/>
    <property type="match status" value="1"/>
</dbReference>
<dbReference type="Pfam" id="PF00072">
    <property type="entry name" value="Response_reg"/>
    <property type="match status" value="1"/>
</dbReference>
<dbReference type="AlphaFoldDB" id="A0A975B2N7"/>
<dbReference type="RefSeq" id="WP_207561822.1">
    <property type="nucleotide sequence ID" value="NZ_CP046072.1"/>
</dbReference>
<dbReference type="InterPro" id="IPR011006">
    <property type="entry name" value="CheY-like_superfamily"/>
</dbReference>
<dbReference type="CDD" id="cd17536">
    <property type="entry name" value="REC_YesN-like"/>
    <property type="match status" value="1"/>
</dbReference>
<dbReference type="Gene3D" id="1.10.3210.10">
    <property type="entry name" value="Hypothetical protein af1432"/>
    <property type="match status" value="1"/>
</dbReference>
<dbReference type="Pfam" id="PF00990">
    <property type="entry name" value="GGDEF"/>
    <property type="match status" value="1"/>
</dbReference>
<dbReference type="SUPFAM" id="SSF52172">
    <property type="entry name" value="CheY-like"/>
    <property type="match status" value="1"/>
</dbReference>